<keyword evidence="8 10" id="KW-0503">Monooxygenase</keyword>
<evidence type="ECO:0000256" key="9">
    <source>
        <dbReference type="PIRSR" id="PIRSR602401-1"/>
    </source>
</evidence>
<feature type="signal peptide" evidence="11">
    <location>
        <begin position="1"/>
        <end position="18"/>
    </location>
</feature>
<accession>A0A843TTR7</accession>
<evidence type="ECO:0000256" key="8">
    <source>
        <dbReference type="ARBA" id="ARBA00023033"/>
    </source>
</evidence>
<dbReference type="Proteomes" id="UP000652761">
    <property type="component" value="Unassembled WGS sequence"/>
</dbReference>
<comment type="caution">
    <text evidence="12">The sequence shown here is derived from an EMBL/GenBank/DDBJ whole genome shotgun (WGS) entry which is preliminary data.</text>
</comment>
<dbReference type="GO" id="GO:0016705">
    <property type="term" value="F:oxidoreductase activity, acting on paired donors, with incorporation or reduction of molecular oxygen"/>
    <property type="evidence" value="ECO:0007669"/>
    <property type="project" value="InterPro"/>
</dbReference>
<evidence type="ECO:0000256" key="3">
    <source>
        <dbReference type="ARBA" id="ARBA00022617"/>
    </source>
</evidence>
<dbReference type="GO" id="GO:0004497">
    <property type="term" value="F:monooxygenase activity"/>
    <property type="evidence" value="ECO:0007669"/>
    <property type="project" value="UniProtKB-KW"/>
</dbReference>
<dbReference type="FunFam" id="1.10.630.10:FF:000207">
    <property type="entry name" value="Putative cytochrome P450 superfamily protein"/>
    <property type="match status" value="1"/>
</dbReference>
<evidence type="ECO:0000256" key="1">
    <source>
        <dbReference type="ARBA" id="ARBA00001971"/>
    </source>
</evidence>
<evidence type="ECO:0000256" key="4">
    <source>
        <dbReference type="ARBA" id="ARBA00022723"/>
    </source>
</evidence>
<evidence type="ECO:0000313" key="12">
    <source>
        <dbReference type="EMBL" id="MQL73327.1"/>
    </source>
</evidence>
<keyword evidence="11" id="KW-0732">Signal</keyword>
<dbReference type="EMBL" id="NMUH01000161">
    <property type="protein sequence ID" value="MQL73327.1"/>
    <property type="molecule type" value="Genomic_DNA"/>
</dbReference>
<keyword evidence="6 10" id="KW-0560">Oxidoreductase</keyword>
<comment type="cofactor">
    <cofactor evidence="1 9">
        <name>heme</name>
        <dbReference type="ChEBI" id="CHEBI:30413"/>
    </cofactor>
</comment>
<dbReference type="InterPro" id="IPR036396">
    <property type="entry name" value="Cyt_P450_sf"/>
</dbReference>
<keyword evidence="7 9" id="KW-0408">Iron</keyword>
<dbReference type="Pfam" id="PF00067">
    <property type="entry name" value="p450"/>
    <property type="match status" value="2"/>
</dbReference>
<dbReference type="InterPro" id="IPR001128">
    <property type="entry name" value="Cyt_P450"/>
</dbReference>
<keyword evidence="5" id="KW-0521">NADP</keyword>
<feature type="binding site" description="axial binding residue" evidence="9">
    <location>
        <position position="474"/>
    </location>
    <ligand>
        <name>heme</name>
        <dbReference type="ChEBI" id="CHEBI:30413"/>
    </ligand>
    <ligandPart>
        <name>Fe</name>
        <dbReference type="ChEBI" id="CHEBI:18248"/>
    </ligandPart>
</feature>
<reference evidence="12" key="1">
    <citation type="submission" date="2017-07" db="EMBL/GenBank/DDBJ databases">
        <title>Taro Niue Genome Assembly and Annotation.</title>
        <authorList>
            <person name="Atibalentja N."/>
            <person name="Keating K."/>
            <person name="Fields C.J."/>
        </authorList>
    </citation>
    <scope>NUCLEOTIDE SEQUENCE</scope>
    <source>
        <strain evidence="12">Niue_2</strain>
        <tissue evidence="12">Leaf</tissue>
    </source>
</reference>
<protein>
    <recommendedName>
        <fullName evidence="14">Flavonoid 3'-hydroxylase</fullName>
    </recommendedName>
</protein>
<dbReference type="GO" id="GO:0020037">
    <property type="term" value="F:heme binding"/>
    <property type="evidence" value="ECO:0007669"/>
    <property type="project" value="InterPro"/>
</dbReference>
<dbReference type="PROSITE" id="PS00086">
    <property type="entry name" value="CYTOCHROME_P450"/>
    <property type="match status" value="1"/>
</dbReference>
<name>A0A843TTR7_COLES</name>
<dbReference type="InterPro" id="IPR002401">
    <property type="entry name" value="Cyt_P450_E_grp-I"/>
</dbReference>
<dbReference type="AlphaFoldDB" id="A0A843TTR7"/>
<dbReference type="PRINTS" id="PR00385">
    <property type="entry name" value="P450"/>
</dbReference>
<dbReference type="Gene3D" id="1.10.630.10">
    <property type="entry name" value="Cytochrome P450"/>
    <property type="match status" value="1"/>
</dbReference>
<dbReference type="GO" id="GO:0005506">
    <property type="term" value="F:iron ion binding"/>
    <property type="evidence" value="ECO:0007669"/>
    <property type="project" value="InterPro"/>
</dbReference>
<dbReference type="InterPro" id="IPR017972">
    <property type="entry name" value="Cyt_P450_CS"/>
</dbReference>
<dbReference type="PANTHER" id="PTHR47944:SF18">
    <property type="entry name" value="FLAVONOID 3'-MONOOXYGENASE"/>
    <property type="match status" value="1"/>
</dbReference>
<keyword evidence="13" id="KW-1185">Reference proteome</keyword>
<sequence length="543" mass="58621">MPSLFLLLLSTLLTGALLHLLLSAVISSRGRSRRRLPLPPGPKGRPILGNLLQLGAKPHQTLAALSRTYGPLVKLRFGRVDVVVASSASAAAAFLKTHDANFSCRPPNSGAEHIAYNYQDLVFAPYGPRWRSLRKLCTVHLFSAKALDDFRHVREEEAAALARSLLAPGGEMGVGKEVNVCVANALARVVIGRRVFGGGVGREAEEFRGMVMEMMRLAGVFNVGDFVPGLGWLDPQGVVAGMKRLHRRYDAMLDKMIAEHAAGPGGEGNGADLLSVMIRSLGEAVDGEGGTISDVNVKALLLVVLTSYERRGRTPSSPIHPVMVLQNLFTAGTDTTASTVEWALAELIRQPRVLTEAQVEIDSVVGRSRLVCDGDLASLPFLQAVVKETFRLHPSTPLSLPRIASESCDVAGYHIPKGATLLVNIWAIARDPETWLSPLEFRPERFLPGGEHACVDVKGTDFELIPFGAGRRICVGMSLGIRMVQLLTATLVHAFDWALPAGQSPEKLDMEEAYGLTLQKAVPLKARATPRLDRQAYGAHSKA</sequence>
<evidence type="ECO:0000256" key="11">
    <source>
        <dbReference type="SAM" id="SignalP"/>
    </source>
</evidence>
<keyword evidence="4 9" id="KW-0479">Metal-binding</keyword>
<evidence type="ECO:0008006" key="14">
    <source>
        <dbReference type="Google" id="ProtNLM"/>
    </source>
</evidence>
<comment type="similarity">
    <text evidence="2 10">Belongs to the cytochrome P450 family.</text>
</comment>
<evidence type="ECO:0000256" key="7">
    <source>
        <dbReference type="ARBA" id="ARBA00023004"/>
    </source>
</evidence>
<dbReference type="PRINTS" id="PR00463">
    <property type="entry name" value="EP450I"/>
</dbReference>
<evidence type="ECO:0000256" key="10">
    <source>
        <dbReference type="RuleBase" id="RU000461"/>
    </source>
</evidence>
<evidence type="ECO:0000256" key="2">
    <source>
        <dbReference type="ARBA" id="ARBA00010617"/>
    </source>
</evidence>
<dbReference type="PANTHER" id="PTHR47944">
    <property type="entry name" value="CYTOCHROME P450 98A9"/>
    <property type="match status" value="1"/>
</dbReference>
<gene>
    <name evidence="12" type="ORF">Taro_005676</name>
</gene>
<feature type="chain" id="PRO_5032503843" description="Flavonoid 3'-hydroxylase" evidence="11">
    <location>
        <begin position="19"/>
        <end position="543"/>
    </location>
</feature>
<proteinExistence type="inferred from homology"/>
<evidence type="ECO:0000313" key="13">
    <source>
        <dbReference type="Proteomes" id="UP000652761"/>
    </source>
</evidence>
<keyword evidence="3 9" id="KW-0349">Heme</keyword>
<dbReference type="SUPFAM" id="SSF48264">
    <property type="entry name" value="Cytochrome P450"/>
    <property type="match status" value="1"/>
</dbReference>
<organism evidence="12 13">
    <name type="scientific">Colocasia esculenta</name>
    <name type="common">Wild taro</name>
    <name type="synonym">Arum esculentum</name>
    <dbReference type="NCBI Taxonomy" id="4460"/>
    <lineage>
        <taxon>Eukaryota</taxon>
        <taxon>Viridiplantae</taxon>
        <taxon>Streptophyta</taxon>
        <taxon>Embryophyta</taxon>
        <taxon>Tracheophyta</taxon>
        <taxon>Spermatophyta</taxon>
        <taxon>Magnoliopsida</taxon>
        <taxon>Liliopsida</taxon>
        <taxon>Araceae</taxon>
        <taxon>Aroideae</taxon>
        <taxon>Colocasieae</taxon>
        <taxon>Colocasia</taxon>
    </lineage>
</organism>
<evidence type="ECO:0000256" key="6">
    <source>
        <dbReference type="ARBA" id="ARBA00023002"/>
    </source>
</evidence>
<dbReference type="OrthoDB" id="2789670at2759"/>
<evidence type="ECO:0000256" key="5">
    <source>
        <dbReference type="ARBA" id="ARBA00022857"/>
    </source>
</evidence>